<proteinExistence type="predicted"/>
<evidence type="ECO:0008006" key="4">
    <source>
        <dbReference type="Google" id="ProtNLM"/>
    </source>
</evidence>
<dbReference type="SUPFAM" id="SSF54001">
    <property type="entry name" value="Cysteine proteinases"/>
    <property type="match status" value="1"/>
</dbReference>
<dbReference type="Gene3D" id="3.40.395.10">
    <property type="entry name" value="Adenoviral Proteinase, Chain A"/>
    <property type="match status" value="1"/>
</dbReference>
<dbReference type="EMBL" id="JASCZI010271901">
    <property type="protein sequence ID" value="MED6217161.1"/>
    <property type="molecule type" value="Genomic_DNA"/>
</dbReference>
<sequence>MLERKTTLKLRPIHSDQPPKSSDVAVDVPPLAEEDIQGATDLEPLTVVMPLQSEQQPEPGRKSEETTEVEPEPNTMNMTPEAASASIEEKCFIWATTNNDNKYETIFQLGGPKTQEAMRYNFMTMEPSSCIDMVMVSLVCHVLNREEVERYQKDVYCVPPEILPLMFETYGTNYLDKKTKKPHHVSTLKDQEYIELLDREKLKTSSALRVWAGARSIIKTNSNTLQLRPVDVSKQPNPTDCGVYVMKWMELLDTAAIAGAYMFKTRYAIEEWDQDQLDEFRREIVAKLLFSEHNRLRVEARNQVQSICMESITEARERAKSRRQTRPFAALKSPYRQPSTAELEKKHR</sequence>
<feature type="region of interest" description="Disordered" evidence="1">
    <location>
        <begin position="1"/>
        <end position="77"/>
    </location>
</feature>
<gene>
    <name evidence="2" type="ORF">PIB30_015059</name>
</gene>
<feature type="region of interest" description="Disordered" evidence="1">
    <location>
        <begin position="318"/>
        <end position="348"/>
    </location>
</feature>
<evidence type="ECO:0000313" key="2">
    <source>
        <dbReference type="EMBL" id="MED6217161.1"/>
    </source>
</evidence>
<accession>A0ABU6Z5A7</accession>
<protein>
    <recommendedName>
        <fullName evidence="4">Ubiquitin-like protease family profile domain-containing protein</fullName>
    </recommendedName>
</protein>
<dbReference type="InterPro" id="IPR038765">
    <property type="entry name" value="Papain-like_cys_pep_sf"/>
</dbReference>
<reference evidence="2 3" key="1">
    <citation type="journal article" date="2023" name="Plants (Basel)">
        <title>Bridging the Gap: Combining Genomics and Transcriptomics Approaches to Understand Stylosanthes scabra, an Orphan Legume from the Brazilian Caatinga.</title>
        <authorList>
            <person name="Ferreira-Neto J.R.C."/>
            <person name="da Silva M.D."/>
            <person name="Binneck E."/>
            <person name="de Melo N.F."/>
            <person name="da Silva R.H."/>
            <person name="de Melo A.L.T.M."/>
            <person name="Pandolfi V."/>
            <person name="Bustamante F.O."/>
            <person name="Brasileiro-Vidal A.C."/>
            <person name="Benko-Iseppon A.M."/>
        </authorList>
    </citation>
    <scope>NUCLEOTIDE SEQUENCE [LARGE SCALE GENOMIC DNA]</scope>
    <source>
        <tissue evidence="2">Leaves</tissue>
    </source>
</reference>
<dbReference type="Proteomes" id="UP001341840">
    <property type="component" value="Unassembled WGS sequence"/>
</dbReference>
<name>A0ABU6Z5A7_9FABA</name>
<evidence type="ECO:0000256" key="1">
    <source>
        <dbReference type="SAM" id="MobiDB-lite"/>
    </source>
</evidence>
<organism evidence="2 3">
    <name type="scientific">Stylosanthes scabra</name>
    <dbReference type="NCBI Taxonomy" id="79078"/>
    <lineage>
        <taxon>Eukaryota</taxon>
        <taxon>Viridiplantae</taxon>
        <taxon>Streptophyta</taxon>
        <taxon>Embryophyta</taxon>
        <taxon>Tracheophyta</taxon>
        <taxon>Spermatophyta</taxon>
        <taxon>Magnoliopsida</taxon>
        <taxon>eudicotyledons</taxon>
        <taxon>Gunneridae</taxon>
        <taxon>Pentapetalae</taxon>
        <taxon>rosids</taxon>
        <taxon>fabids</taxon>
        <taxon>Fabales</taxon>
        <taxon>Fabaceae</taxon>
        <taxon>Papilionoideae</taxon>
        <taxon>50 kb inversion clade</taxon>
        <taxon>dalbergioids sensu lato</taxon>
        <taxon>Dalbergieae</taxon>
        <taxon>Pterocarpus clade</taxon>
        <taxon>Stylosanthes</taxon>
    </lineage>
</organism>
<comment type="caution">
    <text evidence="2">The sequence shown here is derived from an EMBL/GenBank/DDBJ whole genome shotgun (WGS) entry which is preliminary data.</text>
</comment>
<keyword evidence="3" id="KW-1185">Reference proteome</keyword>
<evidence type="ECO:0000313" key="3">
    <source>
        <dbReference type="Proteomes" id="UP001341840"/>
    </source>
</evidence>